<keyword evidence="5" id="KW-0808">Transferase</keyword>
<evidence type="ECO:0000256" key="8">
    <source>
        <dbReference type="SAM" id="Coils"/>
    </source>
</evidence>
<dbReference type="PROSITE" id="PS50885">
    <property type="entry name" value="HAMP"/>
    <property type="match status" value="1"/>
</dbReference>
<organism evidence="11 12">
    <name type="scientific">Xylanibacter ruminicola</name>
    <name type="common">Prevotella ruminicola</name>
    <dbReference type="NCBI Taxonomy" id="839"/>
    <lineage>
        <taxon>Bacteria</taxon>
        <taxon>Pseudomonadati</taxon>
        <taxon>Bacteroidota</taxon>
        <taxon>Bacteroidia</taxon>
        <taxon>Bacteroidales</taxon>
        <taxon>Prevotellaceae</taxon>
        <taxon>Xylanibacter</taxon>
    </lineage>
</organism>
<keyword evidence="8" id="KW-0175">Coiled coil</keyword>
<feature type="domain" description="HAMP" evidence="10">
    <location>
        <begin position="313"/>
        <end position="366"/>
    </location>
</feature>
<evidence type="ECO:0000313" key="11">
    <source>
        <dbReference type="EMBL" id="MBE6266791.1"/>
    </source>
</evidence>
<keyword evidence="6" id="KW-0418">Kinase</keyword>
<evidence type="ECO:0000259" key="10">
    <source>
        <dbReference type="PROSITE" id="PS50885"/>
    </source>
</evidence>
<comment type="caution">
    <text evidence="11">The sequence shown here is derived from an EMBL/GenBank/DDBJ whole genome shotgun (WGS) entry which is preliminary data.</text>
</comment>
<dbReference type="Gene3D" id="6.10.340.10">
    <property type="match status" value="1"/>
</dbReference>
<sequence length="470" mass="52797">MGLPRMLKLTEAVRRNLPLRISLMIGSALSILLLVSLSIMLYFSRKAMKEDALTKASYSLEQAMTNVDNILLSVEVATGNTYWNLLLKKNNDIQQYGKKIVESSPYISNCIIALENGSNPYRNEAWYIKTLKTNTAKWMKMRIERDSVVEQFVSFCLPIYVPNQPALGVIRADVSLSLLSSIIADAKPSPNSYCALIDGGGSFIVHPTGDYLLDFSALKFQSKSLHHAVNSMVAGDTGYAPFDLNGHRYLLFYKPFKRAHVPNRSMEDHGWSIGLAYAEEDIFGAFTSLHNIVIIIAFVGIVLMYLHIRLIIRHRLMPLKMLTERAERIAKGDFKEPIPASLHIDEIGVLQDNFRRMQKSLDVNMSQLDELTETIKERSNELQAAYKEAKKAEKMKTVFLHHMTNQMIAPANAIADDVSTLCNYDQATAEKSVSQLVGNIQQNGTTITKLLNNLINLSEQEMDEEKGGKS</sequence>
<keyword evidence="9" id="KW-0812">Transmembrane</keyword>
<dbReference type="EC" id="2.7.13.3" evidence="3"/>
<dbReference type="EMBL" id="SUYD01000012">
    <property type="protein sequence ID" value="MBE6266791.1"/>
    <property type="molecule type" value="Genomic_DNA"/>
</dbReference>
<dbReference type="CDD" id="cd12912">
    <property type="entry name" value="PDC2_MCP_like"/>
    <property type="match status" value="1"/>
</dbReference>
<dbReference type="Proteomes" id="UP000763088">
    <property type="component" value="Unassembled WGS sequence"/>
</dbReference>
<dbReference type="GO" id="GO:0000155">
    <property type="term" value="F:phosphorelay sensor kinase activity"/>
    <property type="evidence" value="ECO:0007669"/>
    <property type="project" value="TreeGrafter"/>
</dbReference>
<evidence type="ECO:0000256" key="5">
    <source>
        <dbReference type="ARBA" id="ARBA00022679"/>
    </source>
</evidence>
<reference evidence="11" key="1">
    <citation type="submission" date="2019-04" db="EMBL/GenBank/DDBJ databases">
        <title>Evolution of Biomass-Degrading Anaerobic Consortia Revealed by Metagenomics.</title>
        <authorList>
            <person name="Peng X."/>
        </authorList>
    </citation>
    <scope>NUCLEOTIDE SEQUENCE</scope>
    <source>
        <strain evidence="11">SIG141</strain>
    </source>
</reference>
<evidence type="ECO:0000256" key="6">
    <source>
        <dbReference type="ARBA" id="ARBA00022777"/>
    </source>
</evidence>
<evidence type="ECO:0000313" key="12">
    <source>
        <dbReference type="Proteomes" id="UP000763088"/>
    </source>
</evidence>
<dbReference type="CDD" id="cd06225">
    <property type="entry name" value="HAMP"/>
    <property type="match status" value="1"/>
</dbReference>
<evidence type="ECO:0000256" key="3">
    <source>
        <dbReference type="ARBA" id="ARBA00012438"/>
    </source>
</evidence>
<feature type="transmembrane region" description="Helical" evidence="9">
    <location>
        <begin position="21"/>
        <end position="43"/>
    </location>
</feature>
<dbReference type="GO" id="GO:0005886">
    <property type="term" value="C:plasma membrane"/>
    <property type="evidence" value="ECO:0007669"/>
    <property type="project" value="TreeGrafter"/>
</dbReference>
<evidence type="ECO:0000256" key="7">
    <source>
        <dbReference type="ARBA" id="ARBA00023136"/>
    </source>
</evidence>
<dbReference type="SMART" id="SM00304">
    <property type="entry name" value="HAMP"/>
    <property type="match status" value="1"/>
</dbReference>
<dbReference type="InterPro" id="IPR003660">
    <property type="entry name" value="HAMP_dom"/>
</dbReference>
<comment type="catalytic activity">
    <reaction evidence="1">
        <text>ATP + protein L-histidine = ADP + protein N-phospho-L-histidine.</text>
        <dbReference type="EC" id="2.7.13.3"/>
    </reaction>
</comment>
<evidence type="ECO:0000256" key="4">
    <source>
        <dbReference type="ARBA" id="ARBA00022553"/>
    </source>
</evidence>
<dbReference type="InterPro" id="IPR050398">
    <property type="entry name" value="HssS/ArlS-like"/>
</dbReference>
<feature type="transmembrane region" description="Helical" evidence="9">
    <location>
        <begin position="292"/>
        <end position="312"/>
    </location>
</feature>
<evidence type="ECO:0000256" key="2">
    <source>
        <dbReference type="ARBA" id="ARBA00004141"/>
    </source>
</evidence>
<keyword evidence="7 9" id="KW-0472">Membrane</keyword>
<comment type="subcellular location">
    <subcellularLocation>
        <location evidence="2">Membrane</location>
        <topology evidence="2">Multi-pass membrane protein</topology>
    </subcellularLocation>
</comment>
<dbReference type="Gene3D" id="1.10.287.130">
    <property type="match status" value="1"/>
</dbReference>
<gene>
    <name evidence="11" type="ORF">E7102_10030</name>
</gene>
<dbReference type="Pfam" id="PF00672">
    <property type="entry name" value="HAMP"/>
    <property type="match status" value="1"/>
</dbReference>
<keyword evidence="9" id="KW-1133">Transmembrane helix</keyword>
<evidence type="ECO:0000256" key="9">
    <source>
        <dbReference type="SAM" id="Phobius"/>
    </source>
</evidence>
<dbReference type="PANTHER" id="PTHR45528:SF10">
    <property type="entry name" value="METHYL-ACCEPTING CHEMOTAXIS PROTEIN"/>
    <property type="match status" value="1"/>
</dbReference>
<keyword evidence="4" id="KW-0597">Phosphoprotein</keyword>
<dbReference type="Gene3D" id="3.30.450.20">
    <property type="entry name" value="PAS domain"/>
    <property type="match status" value="1"/>
</dbReference>
<name>A0A928BTZ0_XYLRU</name>
<feature type="coiled-coil region" evidence="8">
    <location>
        <begin position="368"/>
        <end position="395"/>
    </location>
</feature>
<dbReference type="PANTHER" id="PTHR45528">
    <property type="entry name" value="SENSOR HISTIDINE KINASE CPXA"/>
    <property type="match status" value="1"/>
</dbReference>
<evidence type="ECO:0000256" key="1">
    <source>
        <dbReference type="ARBA" id="ARBA00000085"/>
    </source>
</evidence>
<proteinExistence type="predicted"/>
<dbReference type="AlphaFoldDB" id="A0A928BTZ0"/>
<accession>A0A928BTZ0</accession>
<protein>
    <recommendedName>
        <fullName evidence="3">histidine kinase</fullName>
        <ecNumber evidence="3">2.7.13.3</ecNumber>
    </recommendedName>
</protein>
<dbReference type="SUPFAM" id="SSF158472">
    <property type="entry name" value="HAMP domain-like"/>
    <property type="match status" value="1"/>
</dbReference>